<dbReference type="NCBIfam" id="TIGR03696">
    <property type="entry name" value="Rhs_assc_core"/>
    <property type="match status" value="1"/>
</dbReference>
<proteinExistence type="predicted"/>
<dbReference type="RefSeq" id="WP_038049290.1">
    <property type="nucleotide sequence ID" value="NZ_JMFG01000020.1"/>
</dbReference>
<dbReference type="STRING" id="1312852.EG19_04580"/>
<sequence>MGNFDSRDARDYNPNVGRFLGPDVRGGEPASPQSFNLYAYVRNNPVNRIDPTGMVDEMGTAVTDASATSAGAKNRADSPEARKAEEAANLAKLQGLVGVIPALQTPILFPTPAPPSMRAATPEELRWRPEAAREGAAIFVFAGFFLGSQTLVFAETGLYLSFSPFDLRIYLQTGIGGGLGAGVGISDGVVVPGVPFMSLLHQLGVYPLVGGTELLLLGERPSGVLLLGKGEGVYMLERKAYTSFSIRRFLGAFAKSVYTAVRHGYQDQFHFLLYC</sequence>
<organism evidence="3 4">
    <name type="scientific">Thermoanaerobaculum aquaticum</name>
    <dbReference type="NCBI Taxonomy" id="1312852"/>
    <lineage>
        <taxon>Bacteria</taxon>
        <taxon>Pseudomonadati</taxon>
        <taxon>Acidobacteriota</taxon>
        <taxon>Thermoanaerobaculia</taxon>
        <taxon>Thermoanaerobaculales</taxon>
        <taxon>Thermoanaerobaculaceae</taxon>
        <taxon>Thermoanaerobaculum</taxon>
    </lineage>
</organism>
<dbReference type="AlphaFoldDB" id="A0A062XVS7"/>
<feature type="transmembrane region" description="Helical" evidence="2">
    <location>
        <begin position="136"/>
        <end position="162"/>
    </location>
</feature>
<reference evidence="3 4" key="1">
    <citation type="submission" date="2014-04" db="EMBL/GenBank/DDBJ databases">
        <title>The Genome Sequence of Thermoanaerobaculum aquaticum MP-01, The First Cultivated Group 23 Acidobacterium.</title>
        <authorList>
            <person name="Stamps B.W."/>
            <person name="Losey N.A."/>
            <person name="Lawson P.A."/>
            <person name="Stevenson B.S."/>
        </authorList>
    </citation>
    <scope>NUCLEOTIDE SEQUENCE [LARGE SCALE GENOMIC DNA]</scope>
    <source>
        <strain evidence="3 4">MP-01</strain>
    </source>
</reference>
<dbReference type="Gene3D" id="2.180.10.10">
    <property type="entry name" value="RHS repeat-associated core"/>
    <property type="match status" value="1"/>
</dbReference>
<feature type="compositionally biased region" description="Basic and acidic residues" evidence="1">
    <location>
        <begin position="1"/>
        <end position="11"/>
    </location>
</feature>
<dbReference type="InterPro" id="IPR022385">
    <property type="entry name" value="Rhs_assc_core"/>
</dbReference>
<dbReference type="Proteomes" id="UP000027284">
    <property type="component" value="Unassembled WGS sequence"/>
</dbReference>
<keyword evidence="2" id="KW-1133">Transmembrane helix</keyword>
<comment type="caution">
    <text evidence="3">The sequence shown here is derived from an EMBL/GenBank/DDBJ whole genome shotgun (WGS) entry which is preliminary data.</text>
</comment>
<keyword evidence="2" id="KW-0812">Transmembrane</keyword>
<protein>
    <recommendedName>
        <fullName evidence="5">RHS repeat-associated core domain-containing protein</fullName>
    </recommendedName>
</protein>
<keyword evidence="4" id="KW-1185">Reference proteome</keyword>
<feature type="region of interest" description="Disordered" evidence="1">
    <location>
        <begin position="1"/>
        <end position="28"/>
    </location>
</feature>
<accession>A0A062XVS7</accession>
<name>A0A062XVS7_9BACT</name>
<evidence type="ECO:0000313" key="3">
    <source>
        <dbReference type="EMBL" id="KDA53489.1"/>
    </source>
</evidence>
<evidence type="ECO:0000313" key="4">
    <source>
        <dbReference type="Proteomes" id="UP000027284"/>
    </source>
</evidence>
<evidence type="ECO:0008006" key="5">
    <source>
        <dbReference type="Google" id="ProtNLM"/>
    </source>
</evidence>
<gene>
    <name evidence="3" type="ORF">EG19_04580</name>
</gene>
<evidence type="ECO:0000256" key="2">
    <source>
        <dbReference type="SAM" id="Phobius"/>
    </source>
</evidence>
<evidence type="ECO:0000256" key="1">
    <source>
        <dbReference type="SAM" id="MobiDB-lite"/>
    </source>
</evidence>
<keyword evidence="2" id="KW-0472">Membrane</keyword>
<dbReference type="EMBL" id="JMFG01000020">
    <property type="protein sequence ID" value="KDA53489.1"/>
    <property type="molecule type" value="Genomic_DNA"/>
</dbReference>